<dbReference type="Proteomes" id="UP000018745">
    <property type="component" value="Chromosome"/>
</dbReference>
<sequence length="109" mass="12675">MFNLKELKASEVLRTITFPLIVPSEQEVLNFKELDLSKSPLNACYSKPLVNEKTGKKQSWFDVQLIVEGEDNLPSRKEWFFLVTDNGYWVKACFAGKKIKWLISFPFKV</sequence>
<evidence type="ECO:0000313" key="2">
    <source>
        <dbReference type="Proteomes" id="UP000018745"/>
    </source>
</evidence>
<reference evidence="1 2" key="1">
    <citation type="journal article" date="2014" name="Genome Announc.">
        <title>Complete Genome Sequence of Mycoplasma ovis Strain Michigan, a Hemoplasma of Sheep with Two Distinct 16S rRNA Genes.</title>
        <authorList>
            <person name="Deshuillers P.L."/>
            <person name="Santos A.P."/>
            <person name="do Nascimento N.C."/>
            <person name="Hampel J.A."/>
            <person name="Bergin I.L."/>
            <person name="Dyson M.C."/>
            <person name="Messick J.B."/>
        </authorList>
    </citation>
    <scope>NUCLEOTIDE SEQUENCE [LARGE SCALE GENOMIC DNA]</scope>
    <source>
        <strain evidence="1 2">Michigan</strain>
    </source>
</reference>
<dbReference type="EMBL" id="CP006935">
    <property type="protein sequence ID" value="AHC40120.1"/>
    <property type="molecule type" value="Genomic_DNA"/>
</dbReference>
<proteinExistence type="predicted"/>
<keyword evidence="2" id="KW-1185">Reference proteome</keyword>
<accession>A0ABM5P0Z1</accession>
<dbReference type="RefSeq" id="WP_024070923.1">
    <property type="nucleotide sequence ID" value="NC_023062.1"/>
</dbReference>
<organism evidence="1 2">
    <name type="scientific">Mycoplasma ovis str. Michigan</name>
    <dbReference type="NCBI Taxonomy" id="1415773"/>
    <lineage>
        <taxon>Bacteria</taxon>
        <taxon>Bacillati</taxon>
        <taxon>Mycoplasmatota</taxon>
        <taxon>Mollicutes</taxon>
        <taxon>Mycoplasmataceae</taxon>
        <taxon>Mycoplasma</taxon>
    </lineage>
</organism>
<evidence type="ECO:0000313" key="1">
    <source>
        <dbReference type="EMBL" id="AHC40120.1"/>
    </source>
</evidence>
<protein>
    <submittedName>
        <fullName evidence="1">Uncharacterized protein</fullName>
    </submittedName>
</protein>
<gene>
    <name evidence="1" type="ORF">OVS_00650</name>
</gene>
<name>A0ABM5P0Z1_9MOLU</name>